<evidence type="ECO:0000313" key="2">
    <source>
        <dbReference type="Proteomes" id="UP000178851"/>
    </source>
</evidence>
<comment type="caution">
    <text evidence="1">The sequence shown here is derived from an EMBL/GenBank/DDBJ whole genome shotgun (WGS) entry which is preliminary data.</text>
</comment>
<gene>
    <name evidence="1" type="ORF">A2627_01760</name>
</gene>
<protein>
    <recommendedName>
        <fullName evidence="3">Methyltransferase type 11 domain-containing protein</fullName>
    </recommendedName>
</protein>
<evidence type="ECO:0008006" key="3">
    <source>
        <dbReference type="Google" id="ProtNLM"/>
    </source>
</evidence>
<organism evidence="1 2">
    <name type="scientific">Candidatus Woesebacteria bacterium RIFCSPHIGHO2_01_FULL_39_28</name>
    <dbReference type="NCBI Taxonomy" id="1802496"/>
    <lineage>
        <taxon>Bacteria</taxon>
        <taxon>Candidatus Woeseibacteriota</taxon>
    </lineage>
</organism>
<dbReference type="EMBL" id="MGGI01000006">
    <property type="protein sequence ID" value="OGM27205.1"/>
    <property type="molecule type" value="Genomic_DNA"/>
</dbReference>
<accession>A0A1F7YL14</accession>
<dbReference type="AlphaFoldDB" id="A0A1F7YL14"/>
<evidence type="ECO:0000313" key="1">
    <source>
        <dbReference type="EMBL" id="OGM27205.1"/>
    </source>
</evidence>
<proteinExistence type="predicted"/>
<name>A0A1F7YL14_9BACT</name>
<dbReference type="Proteomes" id="UP000178851">
    <property type="component" value="Unassembled WGS sequence"/>
</dbReference>
<reference evidence="1 2" key="1">
    <citation type="journal article" date="2016" name="Nat. Commun.">
        <title>Thousands of microbial genomes shed light on interconnected biogeochemical processes in an aquifer system.</title>
        <authorList>
            <person name="Anantharaman K."/>
            <person name="Brown C.T."/>
            <person name="Hug L.A."/>
            <person name="Sharon I."/>
            <person name="Castelle C.J."/>
            <person name="Probst A.J."/>
            <person name="Thomas B.C."/>
            <person name="Singh A."/>
            <person name="Wilkins M.J."/>
            <person name="Karaoz U."/>
            <person name="Brodie E.L."/>
            <person name="Williams K.H."/>
            <person name="Hubbard S.S."/>
            <person name="Banfield J.F."/>
        </authorList>
    </citation>
    <scope>NUCLEOTIDE SEQUENCE [LARGE SCALE GENOMIC DNA]</scope>
</reference>
<sequence length="320" mass="36951">MKLLLNLMRLLSESDLNFILNLTKKALGEKLPHSTKNKQFWRRMSSISSLKKISVPSCPSAGDISIYDKYIKKVFETKPDSSILMLGTTPKIRGLLQNIGITNYIIADFSTRMMINNLNLSVNIDPEKEIWIKTDWTDLSSLLRPVNCVLGDLILNQFPPDEQSFFLEKISMLLDDGGFFIIRDHVINKKIINFTPEQIITESLKGILQENFRTVMATLFYRLRDKLRDAGKQTAIPTKIAKVLIAYRPDGELETRLLRSLLLEVLRRSRDNLEINAQTQEELESMITKFFHIEEKTLATDYEDAEYFPLYILKKKITTP</sequence>